<feature type="domain" description="Calponin-homology (CH)" evidence="12">
    <location>
        <begin position="14"/>
        <end position="116"/>
    </location>
</feature>
<feature type="compositionally biased region" description="Acidic residues" evidence="11">
    <location>
        <begin position="291"/>
        <end position="317"/>
    </location>
</feature>
<evidence type="ECO:0000259" key="13">
    <source>
        <dbReference type="PROSITE" id="PS51230"/>
    </source>
</evidence>
<evidence type="ECO:0000256" key="5">
    <source>
        <dbReference type="ARBA" id="ARBA00022701"/>
    </source>
</evidence>
<evidence type="ECO:0008006" key="15">
    <source>
        <dbReference type="Google" id="ProtNLM"/>
    </source>
</evidence>
<dbReference type="InterPro" id="IPR036872">
    <property type="entry name" value="CH_dom_sf"/>
</dbReference>
<evidence type="ECO:0000256" key="3">
    <source>
        <dbReference type="ARBA" id="ARBA00022490"/>
    </source>
</evidence>
<dbReference type="GO" id="GO:0008017">
    <property type="term" value="F:microtubule binding"/>
    <property type="evidence" value="ECO:0007669"/>
    <property type="project" value="InterPro"/>
</dbReference>
<dbReference type="SUPFAM" id="SSF47576">
    <property type="entry name" value="Calponin-homology domain, CH-domain"/>
    <property type="match status" value="1"/>
</dbReference>
<comment type="subcellular location">
    <subcellularLocation>
        <location evidence="1">Cytoplasm</location>
        <location evidence="1">Cytoskeleton</location>
    </subcellularLocation>
</comment>
<dbReference type="FunFam" id="1.10.418.10:FF:000028">
    <property type="entry name" value="RP/EB family microtubule-associated protein"/>
    <property type="match status" value="1"/>
</dbReference>
<dbReference type="Gene3D" id="1.20.5.1430">
    <property type="match status" value="1"/>
</dbReference>
<evidence type="ECO:0000256" key="11">
    <source>
        <dbReference type="SAM" id="MobiDB-lite"/>
    </source>
</evidence>
<dbReference type="PROSITE" id="PS51230">
    <property type="entry name" value="EB1_C"/>
    <property type="match status" value="1"/>
</dbReference>
<protein>
    <recommendedName>
        <fullName evidence="15">Microtubule-associated protein RP/EB family member 1</fullName>
    </recommendedName>
</protein>
<proteinExistence type="inferred from homology"/>
<dbReference type="GO" id="GO:0005874">
    <property type="term" value="C:microtubule"/>
    <property type="evidence" value="ECO:0007669"/>
    <property type="project" value="UniProtKB-KW"/>
</dbReference>
<evidence type="ECO:0000256" key="9">
    <source>
        <dbReference type="PROSITE-ProRule" id="PRU00576"/>
    </source>
</evidence>
<dbReference type="Pfam" id="PF03271">
    <property type="entry name" value="EB1"/>
    <property type="match status" value="1"/>
</dbReference>
<keyword evidence="10" id="KW-0175">Coiled coil</keyword>
<evidence type="ECO:0000259" key="12">
    <source>
        <dbReference type="PROSITE" id="PS50021"/>
    </source>
</evidence>
<sequence length="317" mass="34759">MSGDSIGMMEGAFFVGRGELLQWVNELLDLNISKVEQCATGAVYAQIIDAIYPGTFPLAKVNWQAKHEYEFVNNFKILQKAFDKNGITRHIEVQKLVKAKYQDNLEFLQWLKRYFDINYNGEPYDAVGRRKGVDLLLIGSGNKPVTSGASKIGGEKKKFTKPASVPSAGVGSSAPKKFTKPTPSSTAAPGHGATGGAGSAVQAKKIQELEGEIAELKLTSDTLEKERDFYFGKLRDIEVLLQAYQEQEIPVVELVLKILYATEDERVEVDENGNLNIVNTAEDGAAVEQDVAPDAEPEEVEGELAEGEGELLQQEDM</sequence>
<dbReference type="Gene3D" id="1.10.418.10">
    <property type="entry name" value="Calponin-like domain"/>
    <property type="match status" value="1"/>
</dbReference>
<feature type="region of interest" description="Disordered" evidence="11">
    <location>
        <begin position="146"/>
        <end position="198"/>
    </location>
</feature>
<keyword evidence="5 9" id="KW-0493">Microtubule</keyword>
<evidence type="ECO:0000313" key="14">
    <source>
        <dbReference type="EMBL" id="CAE0342932.1"/>
    </source>
</evidence>
<dbReference type="PANTHER" id="PTHR10623">
    <property type="entry name" value="MICROTUBULE-ASSOCIATED PROTEIN RP/EB FAMILY MEMBER"/>
    <property type="match status" value="1"/>
</dbReference>
<feature type="compositionally biased region" description="Low complexity" evidence="11">
    <location>
        <begin position="162"/>
        <end position="175"/>
    </location>
</feature>
<keyword evidence="7" id="KW-0206">Cytoskeleton</keyword>
<name>A0A7S3J2L2_9SPIT</name>
<dbReference type="AlphaFoldDB" id="A0A7S3J2L2"/>
<keyword evidence="6" id="KW-0498">Mitosis</keyword>
<dbReference type="PROSITE" id="PS50021">
    <property type="entry name" value="CH"/>
    <property type="match status" value="1"/>
</dbReference>
<evidence type="ECO:0000256" key="7">
    <source>
        <dbReference type="ARBA" id="ARBA00023212"/>
    </source>
</evidence>
<keyword evidence="8" id="KW-0131">Cell cycle</keyword>
<dbReference type="InterPro" id="IPR036133">
    <property type="entry name" value="EB1_C_sf"/>
</dbReference>
<evidence type="ECO:0000256" key="4">
    <source>
        <dbReference type="ARBA" id="ARBA00022618"/>
    </source>
</evidence>
<keyword evidence="3" id="KW-0963">Cytoplasm</keyword>
<dbReference type="GO" id="GO:0051301">
    <property type="term" value="P:cell division"/>
    <property type="evidence" value="ECO:0007669"/>
    <property type="project" value="UniProtKB-KW"/>
</dbReference>
<dbReference type="SUPFAM" id="SSF140612">
    <property type="entry name" value="EB1 dimerisation domain-like"/>
    <property type="match status" value="1"/>
</dbReference>
<dbReference type="InterPro" id="IPR004953">
    <property type="entry name" value="EB1_C"/>
</dbReference>
<dbReference type="InterPro" id="IPR027328">
    <property type="entry name" value="MAPRE"/>
</dbReference>
<accession>A0A7S3J2L2</accession>
<dbReference type="Pfam" id="PF00307">
    <property type="entry name" value="CH"/>
    <property type="match status" value="1"/>
</dbReference>
<evidence type="ECO:0000256" key="8">
    <source>
        <dbReference type="ARBA" id="ARBA00023306"/>
    </source>
</evidence>
<feature type="region of interest" description="Disordered" evidence="11">
    <location>
        <begin position="284"/>
        <end position="317"/>
    </location>
</feature>
<organism evidence="14">
    <name type="scientific">Euplotes harpa</name>
    <dbReference type="NCBI Taxonomy" id="151035"/>
    <lineage>
        <taxon>Eukaryota</taxon>
        <taxon>Sar</taxon>
        <taxon>Alveolata</taxon>
        <taxon>Ciliophora</taxon>
        <taxon>Intramacronucleata</taxon>
        <taxon>Spirotrichea</taxon>
        <taxon>Hypotrichia</taxon>
        <taxon>Euplotida</taxon>
        <taxon>Euplotidae</taxon>
        <taxon>Euplotes</taxon>
    </lineage>
</organism>
<dbReference type="InterPro" id="IPR001715">
    <property type="entry name" value="CH_dom"/>
</dbReference>
<evidence type="ECO:0000256" key="2">
    <source>
        <dbReference type="ARBA" id="ARBA00010729"/>
    </source>
</evidence>
<keyword evidence="4" id="KW-0132">Cell division</keyword>
<feature type="domain" description="EB1 C-terminal" evidence="13">
    <location>
        <begin position="198"/>
        <end position="268"/>
    </location>
</feature>
<evidence type="ECO:0000256" key="10">
    <source>
        <dbReference type="SAM" id="Coils"/>
    </source>
</evidence>
<evidence type="ECO:0000256" key="1">
    <source>
        <dbReference type="ARBA" id="ARBA00004245"/>
    </source>
</evidence>
<dbReference type="EMBL" id="HBII01003991">
    <property type="protein sequence ID" value="CAE0342932.1"/>
    <property type="molecule type" value="Transcribed_RNA"/>
</dbReference>
<comment type="similarity">
    <text evidence="2">Belongs to the MAPRE family.</text>
</comment>
<evidence type="ECO:0000256" key="6">
    <source>
        <dbReference type="ARBA" id="ARBA00022776"/>
    </source>
</evidence>
<reference evidence="14" key="1">
    <citation type="submission" date="2021-01" db="EMBL/GenBank/DDBJ databases">
        <authorList>
            <person name="Corre E."/>
            <person name="Pelletier E."/>
            <person name="Niang G."/>
            <person name="Scheremetjew M."/>
            <person name="Finn R."/>
            <person name="Kale V."/>
            <person name="Holt S."/>
            <person name="Cochrane G."/>
            <person name="Meng A."/>
            <person name="Brown T."/>
            <person name="Cohen L."/>
        </authorList>
    </citation>
    <scope>NUCLEOTIDE SEQUENCE</scope>
    <source>
        <strain evidence="14">FSP1.4</strain>
    </source>
</reference>
<feature type="coiled-coil region" evidence="10">
    <location>
        <begin position="199"/>
        <end position="226"/>
    </location>
</feature>
<gene>
    <name evidence="14" type="ORF">EHAR0213_LOCUS1839</name>
</gene>